<dbReference type="NCBIfam" id="TIGR04350">
    <property type="entry name" value="C_S_lyase_PatB"/>
    <property type="match status" value="1"/>
</dbReference>
<comment type="caution">
    <text evidence="8">The sequence shown here is derived from an EMBL/GenBank/DDBJ whole genome shotgun (WGS) entry which is preliminary data.</text>
</comment>
<dbReference type="InterPro" id="IPR004839">
    <property type="entry name" value="Aminotransferase_I/II_large"/>
</dbReference>
<dbReference type="InterPro" id="IPR015421">
    <property type="entry name" value="PyrdxlP-dep_Trfase_major"/>
</dbReference>
<dbReference type="InterPro" id="IPR015424">
    <property type="entry name" value="PyrdxlP-dep_Trfase"/>
</dbReference>
<reference evidence="8 9" key="1">
    <citation type="submission" date="2018-05" db="EMBL/GenBank/DDBJ databases">
        <title>The Hungate 1000. A catalogue of reference genomes from the rumen microbiome.</title>
        <authorList>
            <person name="Kelly W."/>
        </authorList>
    </citation>
    <scope>NUCLEOTIDE SEQUENCE [LARGE SCALE GENOMIC DNA]</scope>
    <source>
        <strain evidence="8 9">NLAE-zl-C242</strain>
    </source>
</reference>
<dbReference type="Gene3D" id="3.40.640.10">
    <property type="entry name" value="Type I PLP-dependent aspartate aminotransferase-like (Major domain)"/>
    <property type="match status" value="1"/>
</dbReference>
<dbReference type="InterPro" id="IPR000866">
    <property type="entry name" value="AhpC/TSA"/>
</dbReference>
<keyword evidence="9" id="KW-1185">Reference proteome</keyword>
<dbReference type="EC" id="4.4.1.13" evidence="2"/>
<evidence type="ECO:0000256" key="1">
    <source>
        <dbReference type="ARBA" id="ARBA00001933"/>
    </source>
</evidence>
<dbReference type="Pfam" id="PF00578">
    <property type="entry name" value="AhpC-TSA"/>
    <property type="match status" value="1"/>
</dbReference>
<evidence type="ECO:0000313" key="8">
    <source>
        <dbReference type="EMBL" id="PWJ30149.1"/>
    </source>
</evidence>
<dbReference type="InterPro" id="IPR015422">
    <property type="entry name" value="PyrdxlP-dep_Trfase_small"/>
</dbReference>
<feature type="domain" description="Alkyl hydroperoxide reductase subunit C/ Thiol specific antioxidant" evidence="7">
    <location>
        <begin position="408"/>
        <end position="562"/>
    </location>
</feature>
<dbReference type="EMBL" id="QGDL01000004">
    <property type="protein sequence ID" value="PWJ30149.1"/>
    <property type="molecule type" value="Genomic_DNA"/>
</dbReference>
<feature type="domain" description="Aminotransferase class I/classII large" evidence="6">
    <location>
        <begin position="28"/>
        <end position="380"/>
    </location>
</feature>
<dbReference type="RefSeq" id="WP_109730593.1">
    <property type="nucleotide sequence ID" value="NZ_BAAACK010000019.1"/>
</dbReference>
<keyword evidence="3" id="KW-0663">Pyridoxal phosphate</keyword>
<dbReference type="CDD" id="cd00609">
    <property type="entry name" value="AAT_like"/>
    <property type="match status" value="1"/>
</dbReference>
<evidence type="ECO:0000313" key="9">
    <source>
        <dbReference type="Proteomes" id="UP000245845"/>
    </source>
</evidence>
<dbReference type="Pfam" id="PF00155">
    <property type="entry name" value="Aminotran_1_2"/>
    <property type="match status" value="1"/>
</dbReference>
<protein>
    <recommendedName>
        <fullName evidence="2">cysteine-S-conjugate beta-lyase</fullName>
        <ecNumber evidence="2">4.4.1.13</ecNumber>
    </recommendedName>
</protein>
<dbReference type="GO" id="GO:0030170">
    <property type="term" value="F:pyridoxal phosphate binding"/>
    <property type="evidence" value="ECO:0007669"/>
    <property type="project" value="InterPro"/>
</dbReference>
<dbReference type="Gene3D" id="3.90.1150.10">
    <property type="entry name" value="Aspartate Aminotransferase, domain 1"/>
    <property type="match status" value="1"/>
</dbReference>
<dbReference type="GO" id="GO:0016209">
    <property type="term" value="F:antioxidant activity"/>
    <property type="evidence" value="ECO:0007669"/>
    <property type="project" value="InterPro"/>
</dbReference>
<dbReference type="GO" id="GO:0016491">
    <property type="term" value="F:oxidoreductase activity"/>
    <property type="evidence" value="ECO:0007669"/>
    <property type="project" value="InterPro"/>
</dbReference>
<dbReference type="PANTHER" id="PTHR43525">
    <property type="entry name" value="PROTEIN MALY"/>
    <property type="match status" value="1"/>
</dbReference>
<dbReference type="PANTHER" id="PTHR43525:SF1">
    <property type="entry name" value="PROTEIN MALY"/>
    <property type="match status" value="1"/>
</dbReference>
<sequence>MQYDFHSIPDRSMYGSSKWNAVPGASVKCVPLSTADMEFPTAPEIVNALQQYTQDAILGYTDPTESFYHAVCSFMKRRHNYEVRPEEIICTPGVVYALGMLIDAMSNPGDGVIVISPVYYPFDLSVLARGRTILYNELLLEGDRYSIDYDRLEELASRADAKVLLFCNPHNPVGRVWGIEELEKVVDICARHNVFIVDDEIHHDLIMPGYKHTVMATLSETARQICAVCTAPSKTFNLAGVQCSNIIIADPVVRAKARAVHMMNLVSHQNTFSYKACEAAYELCDEWLEQLLEVIAGNAKYIDTFMKEHFPEIKVFPLEGTYLLWLDMRSLGMTHKELEHFMQKEAKLYLDEGYIFGPSGRGFERINLACSRTTLEASMQRFSEAMTVLKNRWEMEGRPYHKTLEKGDKIIGFIYDTPEKTGLDLSENMEKPTILVFSRYYSCPICQMMLGQLRGMWSKLQECGFDLKVVLQSERKNIAEACKENPFPFDLICDPDAKLYDRYNVFEADTLPQLSGGSSQLLESIGGVQKLLLPTFLGEKSEGRSQQLPALFIVMPDSTVAYAHYGSHIADLPDFESLKEVI</sequence>
<organism evidence="8 9">
    <name type="scientific">Faecalicatena orotica</name>
    <dbReference type="NCBI Taxonomy" id="1544"/>
    <lineage>
        <taxon>Bacteria</taxon>
        <taxon>Bacillati</taxon>
        <taxon>Bacillota</taxon>
        <taxon>Clostridia</taxon>
        <taxon>Lachnospirales</taxon>
        <taxon>Lachnospiraceae</taxon>
        <taxon>Faecalicatena</taxon>
    </lineage>
</organism>
<evidence type="ECO:0000259" key="7">
    <source>
        <dbReference type="Pfam" id="PF00578"/>
    </source>
</evidence>
<evidence type="ECO:0000256" key="5">
    <source>
        <dbReference type="ARBA" id="ARBA00037974"/>
    </source>
</evidence>
<evidence type="ECO:0000256" key="2">
    <source>
        <dbReference type="ARBA" id="ARBA00012224"/>
    </source>
</evidence>
<dbReference type="Proteomes" id="UP000245845">
    <property type="component" value="Unassembled WGS sequence"/>
</dbReference>
<dbReference type="GO" id="GO:0047804">
    <property type="term" value="F:cysteine-S-conjugate beta-lyase activity"/>
    <property type="evidence" value="ECO:0007669"/>
    <property type="project" value="UniProtKB-EC"/>
</dbReference>
<comment type="cofactor">
    <cofactor evidence="1">
        <name>pyridoxal 5'-phosphate</name>
        <dbReference type="ChEBI" id="CHEBI:597326"/>
    </cofactor>
</comment>
<evidence type="ECO:0000256" key="3">
    <source>
        <dbReference type="ARBA" id="ARBA00022898"/>
    </source>
</evidence>
<comment type="similarity">
    <text evidence="5">Belongs to the class-II pyridoxal-phosphate-dependent aminotransferase family. MalY/PatB cystathionine beta-lyase subfamily.</text>
</comment>
<evidence type="ECO:0000259" key="6">
    <source>
        <dbReference type="Pfam" id="PF00155"/>
    </source>
</evidence>
<dbReference type="SUPFAM" id="SSF52833">
    <property type="entry name" value="Thioredoxin-like"/>
    <property type="match status" value="1"/>
</dbReference>
<evidence type="ECO:0000256" key="4">
    <source>
        <dbReference type="ARBA" id="ARBA00023239"/>
    </source>
</evidence>
<dbReference type="InterPro" id="IPR051798">
    <property type="entry name" value="Class-II_PLP-Dep_Aminotrans"/>
</dbReference>
<name>A0A2Y9BFQ9_9FIRM</name>
<dbReference type="AlphaFoldDB" id="A0A2Y9BFQ9"/>
<proteinExistence type="inferred from homology"/>
<dbReference type="OrthoDB" id="9802872at2"/>
<dbReference type="Gene3D" id="3.40.30.10">
    <property type="entry name" value="Glutaredoxin"/>
    <property type="match status" value="1"/>
</dbReference>
<dbReference type="InterPro" id="IPR027619">
    <property type="entry name" value="C-S_lyase_PatB-like"/>
</dbReference>
<dbReference type="SUPFAM" id="SSF53383">
    <property type="entry name" value="PLP-dependent transferases"/>
    <property type="match status" value="1"/>
</dbReference>
<accession>A0A2Y9BFQ9</accession>
<keyword evidence="4 8" id="KW-0456">Lyase</keyword>
<dbReference type="InterPro" id="IPR036249">
    <property type="entry name" value="Thioredoxin-like_sf"/>
</dbReference>
<gene>
    <name evidence="8" type="ORF">A8806_10412</name>
</gene>